<name>A0A9P9FTT2_9HYPO</name>
<evidence type="ECO:0008006" key="12">
    <source>
        <dbReference type="Google" id="ProtNLM"/>
    </source>
</evidence>
<accession>A0A9P9FTT2</accession>
<dbReference type="InterPro" id="IPR000719">
    <property type="entry name" value="Prot_kinase_dom"/>
</dbReference>
<feature type="region of interest" description="Disordered" evidence="7">
    <location>
        <begin position="534"/>
        <end position="557"/>
    </location>
</feature>
<gene>
    <name evidence="10" type="ORF">EDB81DRAFT_850114</name>
</gene>
<dbReference type="EMBL" id="JAGMUV010000001">
    <property type="protein sequence ID" value="KAH7176104.1"/>
    <property type="molecule type" value="Genomic_DNA"/>
</dbReference>
<dbReference type="PROSITE" id="PS50011">
    <property type="entry name" value="PROTEIN_KINASE_DOM"/>
    <property type="match status" value="1"/>
</dbReference>
<feature type="domain" description="C2" evidence="8">
    <location>
        <begin position="40"/>
        <end position="169"/>
    </location>
</feature>
<evidence type="ECO:0000259" key="9">
    <source>
        <dbReference type="PROSITE" id="PS50011"/>
    </source>
</evidence>
<dbReference type="PROSITE" id="PS50088">
    <property type="entry name" value="ANK_REPEAT"/>
    <property type="match status" value="1"/>
</dbReference>
<dbReference type="Gene3D" id="1.10.510.10">
    <property type="entry name" value="Transferase(Phosphotransferase) domain 1"/>
    <property type="match status" value="1"/>
</dbReference>
<dbReference type="GO" id="GO:0004674">
    <property type="term" value="F:protein serine/threonine kinase activity"/>
    <property type="evidence" value="ECO:0007669"/>
    <property type="project" value="UniProtKB-KW"/>
</dbReference>
<keyword evidence="1" id="KW-0723">Serine/threonine-protein kinase</keyword>
<feature type="compositionally biased region" description="Polar residues" evidence="7">
    <location>
        <begin position="548"/>
        <end position="557"/>
    </location>
</feature>
<dbReference type="InterPro" id="IPR036770">
    <property type="entry name" value="Ankyrin_rpt-contain_sf"/>
</dbReference>
<keyword evidence="3" id="KW-0547">Nucleotide-binding</keyword>
<evidence type="ECO:0000256" key="3">
    <source>
        <dbReference type="ARBA" id="ARBA00022741"/>
    </source>
</evidence>
<keyword evidence="5" id="KW-0067">ATP-binding</keyword>
<protein>
    <recommendedName>
        <fullName evidence="12">Protein kinase</fullName>
    </recommendedName>
</protein>
<feature type="domain" description="Protein kinase" evidence="9">
    <location>
        <begin position="170"/>
        <end position="424"/>
    </location>
</feature>
<dbReference type="Proteomes" id="UP000738349">
    <property type="component" value="Unassembled WGS sequence"/>
</dbReference>
<feature type="compositionally biased region" description="Basic and acidic residues" evidence="7">
    <location>
        <begin position="536"/>
        <end position="547"/>
    </location>
</feature>
<evidence type="ECO:0000313" key="11">
    <source>
        <dbReference type="Proteomes" id="UP000738349"/>
    </source>
</evidence>
<dbReference type="Gene3D" id="3.30.200.20">
    <property type="entry name" value="Phosphorylase Kinase, domain 1"/>
    <property type="match status" value="1"/>
</dbReference>
<comment type="caution">
    <text evidence="10">The sequence shown here is derived from an EMBL/GenBank/DDBJ whole genome shotgun (WGS) entry which is preliminary data.</text>
</comment>
<dbReference type="PROSITE" id="PS50004">
    <property type="entry name" value="C2"/>
    <property type="match status" value="1"/>
</dbReference>
<dbReference type="AlphaFoldDB" id="A0A9P9FTT2"/>
<organism evidence="10 11">
    <name type="scientific">Dactylonectria macrodidyma</name>
    <dbReference type="NCBI Taxonomy" id="307937"/>
    <lineage>
        <taxon>Eukaryota</taxon>
        <taxon>Fungi</taxon>
        <taxon>Dikarya</taxon>
        <taxon>Ascomycota</taxon>
        <taxon>Pezizomycotina</taxon>
        <taxon>Sordariomycetes</taxon>
        <taxon>Hypocreomycetidae</taxon>
        <taxon>Hypocreales</taxon>
        <taxon>Nectriaceae</taxon>
        <taxon>Dactylonectria</taxon>
    </lineage>
</organism>
<evidence type="ECO:0000256" key="7">
    <source>
        <dbReference type="SAM" id="MobiDB-lite"/>
    </source>
</evidence>
<evidence type="ECO:0000256" key="1">
    <source>
        <dbReference type="ARBA" id="ARBA00022527"/>
    </source>
</evidence>
<dbReference type="Pfam" id="PF00023">
    <property type="entry name" value="Ank"/>
    <property type="match status" value="1"/>
</dbReference>
<sequence>MSNILEKKFEQIDLDSGKGTGERLMDTTAPAPALVKSLSDASEVMIPSQPPSLPGPGILSVRLHQALGLGLLDPSSASSQDTPRPELPYAVLECDGFQVSVDAFCWSSRGNATWDPSQVFKFDVSASSHLTLYLFIGTPPDASEEARVIPLGSIGLDPLLQSQAPSVARVDIQNGIGSFTLDISYLEEKVPPLGDEKVWRVFETVNTGDVVHVEKRDSHRSPEAPSYSHRFITPLKFALESPEGLHLLSPLASGGHLFGHLQRERRFAVDKARFYAAELVCLLEYLHGKRIVASVKPENMLIDAVGHISLCTPGLFGLDMQGGGGIIPGTPEYPAPELLLGHAASRMADWWTLGILLHEMLTGLPPFYHKDADERKRRIIGQGLQFPDELPSAAEHVLIRLLDKDPAKRLGLGGASQVKSHAFFHGVKWDEVQQKNPTPFKPSTLATVFPMGPGRRRKPENPTTSSSPYSGVRRESQGFIYERVDFGPFVFWEKVGPVPDKAGGLTSGQASSTSEDDGWDVLWQPASQRFNFKNRLTSEERAPRPAHSDSTSNELPSQGQAEAALALALELGCGKRVISKLVEHGVNLNAPILEYDVTKLELPVLLEMIPATSLDWAVQHEKAHLVKLFLELGADPNSTGHAIRGPALVTAVRKRNLQLVDMLVQRTNRVSSTRSLGIAVDHADTAIVNTLLANGVRCDFQESDRPPPKVTHHHDGCTFKDIPELEAEHFIPPLVRAAQLGNADLVRLLLAHGADANVSYHGLTGGRQEPGDPAPITPAPRFSCGRVVQLAMELGSSEIVQLLLDSGADIHLAQPSWPVPGHTCKLVPRTVYLEVTAGLEAEVAIRVGGRYTT</sequence>
<evidence type="ECO:0000259" key="8">
    <source>
        <dbReference type="PROSITE" id="PS50004"/>
    </source>
</evidence>
<proteinExistence type="predicted"/>
<dbReference type="Pfam" id="PF00069">
    <property type="entry name" value="Pkinase"/>
    <property type="match status" value="1"/>
</dbReference>
<keyword evidence="6" id="KW-0040">ANK repeat</keyword>
<keyword evidence="2" id="KW-0808">Transferase</keyword>
<dbReference type="InterPro" id="IPR000008">
    <property type="entry name" value="C2_dom"/>
</dbReference>
<dbReference type="PANTHER" id="PTHR24351">
    <property type="entry name" value="RIBOSOMAL PROTEIN S6 KINASE"/>
    <property type="match status" value="1"/>
</dbReference>
<keyword evidence="4" id="KW-0418">Kinase</keyword>
<dbReference type="SMART" id="SM00248">
    <property type="entry name" value="ANK"/>
    <property type="match status" value="4"/>
</dbReference>
<dbReference type="OrthoDB" id="1278353at2759"/>
<dbReference type="SMART" id="SM00220">
    <property type="entry name" value="S_TKc"/>
    <property type="match status" value="1"/>
</dbReference>
<dbReference type="Gene3D" id="1.25.40.20">
    <property type="entry name" value="Ankyrin repeat-containing domain"/>
    <property type="match status" value="2"/>
</dbReference>
<keyword evidence="11" id="KW-1185">Reference proteome</keyword>
<evidence type="ECO:0000256" key="6">
    <source>
        <dbReference type="PROSITE-ProRule" id="PRU00023"/>
    </source>
</evidence>
<evidence type="ECO:0000256" key="5">
    <source>
        <dbReference type="ARBA" id="ARBA00022840"/>
    </source>
</evidence>
<dbReference type="SUPFAM" id="SSF48403">
    <property type="entry name" value="Ankyrin repeat"/>
    <property type="match status" value="1"/>
</dbReference>
<feature type="region of interest" description="Disordered" evidence="7">
    <location>
        <begin position="434"/>
        <end position="472"/>
    </location>
</feature>
<feature type="repeat" description="ANK" evidence="6">
    <location>
        <begin position="733"/>
        <end position="761"/>
    </location>
</feature>
<dbReference type="InterPro" id="IPR002110">
    <property type="entry name" value="Ankyrin_rpt"/>
</dbReference>
<reference evidence="10" key="1">
    <citation type="journal article" date="2021" name="Nat. Commun.">
        <title>Genetic determinants of endophytism in the Arabidopsis root mycobiome.</title>
        <authorList>
            <person name="Mesny F."/>
            <person name="Miyauchi S."/>
            <person name="Thiergart T."/>
            <person name="Pickel B."/>
            <person name="Atanasova L."/>
            <person name="Karlsson M."/>
            <person name="Huettel B."/>
            <person name="Barry K.W."/>
            <person name="Haridas S."/>
            <person name="Chen C."/>
            <person name="Bauer D."/>
            <person name="Andreopoulos W."/>
            <person name="Pangilinan J."/>
            <person name="LaButti K."/>
            <person name="Riley R."/>
            <person name="Lipzen A."/>
            <person name="Clum A."/>
            <person name="Drula E."/>
            <person name="Henrissat B."/>
            <person name="Kohler A."/>
            <person name="Grigoriev I.V."/>
            <person name="Martin F.M."/>
            <person name="Hacquard S."/>
        </authorList>
    </citation>
    <scope>NUCLEOTIDE SEQUENCE</scope>
    <source>
        <strain evidence="10">MPI-CAGE-AT-0147</strain>
    </source>
</reference>
<dbReference type="SUPFAM" id="SSF56112">
    <property type="entry name" value="Protein kinase-like (PK-like)"/>
    <property type="match status" value="1"/>
</dbReference>
<dbReference type="GO" id="GO:0005524">
    <property type="term" value="F:ATP binding"/>
    <property type="evidence" value="ECO:0007669"/>
    <property type="project" value="UniProtKB-KW"/>
</dbReference>
<evidence type="ECO:0000256" key="4">
    <source>
        <dbReference type="ARBA" id="ARBA00022777"/>
    </source>
</evidence>
<dbReference type="PROSITE" id="PS50297">
    <property type="entry name" value="ANK_REP_REGION"/>
    <property type="match status" value="1"/>
</dbReference>
<dbReference type="InterPro" id="IPR011009">
    <property type="entry name" value="Kinase-like_dom_sf"/>
</dbReference>
<evidence type="ECO:0000313" key="10">
    <source>
        <dbReference type="EMBL" id="KAH7176104.1"/>
    </source>
</evidence>
<evidence type="ECO:0000256" key="2">
    <source>
        <dbReference type="ARBA" id="ARBA00022679"/>
    </source>
</evidence>